<reference evidence="1" key="1">
    <citation type="journal article" date="2014" name="Front. Microbiol.">
        <title>High frequency of phylogenetically diverse reductive dehalogenase-homologous genes in deep subseafloor sedimentary metagenomes.</title>
        <authorList>
            <person name="Kawai M."/>
            <person name="Futagami T."/>
            <person name="Toyoda A."/>
            <person name="Takaki Y."/>
            <person name="Nishi S."/>
            <person name="Hori S."/>
            <person name="Arai W."/>
            <person name="Tsubouchi T."/>
            <person name="Morono Y."/>
            <person name="Uchiyama I."/>
            <person name="Ito T."/>
            <person name="Fujiyama A."/>
            <person name="Inagaki F."/>
            <person name="Takami H."/>
        </authorList>
    </citation>
    <scope>NUCLEOTIDE SEQUENCE</scope>
    <source>
        <strain evidence="1">Expedition CK06-06</strain>
    </source>
</reference>
<dbReference type="AlphaFoldDB" id="X1EYL5"/>
<feature type="non-terminal residue" evidence="1">
    <location>
        <position position="1"/>
    </location>
</feature>
<evidence type="ECO:0000313" key="1">
    <source>
        <dbReference type="EMBL" id="GAH22269.1"/>
    </source>
</evidence>
<protein>
    <submittedName>
        <fullName evidence="1">Uncharacterized protein</fullName>
    </submittedName>
</protein>
<sequence>YSEIPYSGGYFFEYFRFTFLESEMKNDRCLPLFENNKPKFIAAPQKLFDLCEEIDPYDNQHRLHPEEILAYYWSLLPFA</sequence>
<name>X1EYL5_9ZZZZ</name>
<comment type="caution">
    <text evidence="1">The sequence shown here is derived from an EMBL/GenBank/DDBJ whole genome shotgun (WGS) entry which is preliminary data.</text>
</comment>
<feature type="non-terminal residue" evidence="1">
    <location>
        <position position="79"/>
    </location>
</feature>
<gene>
    <name evidence="1" type="ORF">S01H4_66297</name>
</gene>
<dbReference type="EMBL" id="BART01040990">
    <property type="protein sequence ID" value="GAH22269.1"/>
    <property type="molecule type" value="Genomic_DNA"/>
</dbReference>
<accession>X1EYL5</accession>
<proteinExistence type="predicted"/>
<organism evidence="1">
    <name type="scientific">marine sediment metagenome</name>
    <dbReference type="NCBI Taxonomy" id="412755"/>
    <lineage>
        <taxon>unclassified sequences</taxon>
        <taxon>metagenomes</taxon>
        <taxon>ecological metagenomes</taxon>
    </lineage>
</organism>